<dbReference type="GO" id="GO:0016628">
    <property type="term" value="F:oxidoreductase activity, acting on the CH-CH group of donors, NAD or NADP as acceptor"/>
    <property type="evidence" value="ECO:0007669"/>
    <property type="project" value="InterPro"/>
</dbReference>
<dbReference type="GO" id="GO:0000271">
    <property type="term" value="P:polysaccharide biosynthetic process"/>
    <property type="evidence" value="ECO:0007669"/>
    <property type="project" value="InterPro"/>
</dbReference>
<evidence type="ECO:0000256" key="4">
    <source>
        <dbReference type="PIRNR" id="PIRNR000124"/>
    </source>
</evidence>
<dbReference type="SUPFAM" id="SSF48179">
    <property type="entry name" value="6-phosphogluconate dehydrogenase C-terminal domain-like"/>
    <property type="match status" value="1"/>
</dbReference>
<evidence type="ECO:0000256" key="3">
    <source>
        <dbReference type="ARBA" id="ARBA00023027"/>
    </source>
</evidence>
<evidence type="ECO:0000256" key="1">
    <source>
        <dbReference type="ARBA" id="ARBA00006601"/>
    </source>
</evidence>
<dbReference type="Pfam" id="PF00984">
    <property type="entry name" value="UDPG_MGDP_dh"/>
    <property type="match status" value="1"/>
</dbReference>
<keyword evidence="3" id="KW-0520">NAD</keyword>
<keyword evidence="2" id="KW-0560">Oxidoreductase</keyword>
<dbReference type="Proteomes" id="UP000199595">
    <property type="component" value="Unassembled WGS sequence"/>
</dbReference>
<dbReference type="SUPFAM" id="SSF51735">
    <property type="entry name" value="NAD(P)-binding Rossmann-fold domains"/>
    <property type="match status" value="1"/>
</dbReference>
<name>A0A1H3FP52_9FLAO</name>
<dbReference type="Gene3D" id="3.40.50.720">
    <property type="entry name" value="NAD(P)-binding Rossmann-like Domain"/>
    <property type="match status" value="2"/>
</dbReference>
<sequence length="426" mass="46659">MKKEIKIGIIGLGYVGLPLARLFATKFPTVGFDINTERVAELMQGTDSTLEIDNKTLQSVLVETPTHKNGLFCSTNIQDIAACNYYIVTVPTPVDKNNKPDLTPLVKASETVAKVLKKGDVVVYESTVYPGATEEVCIPVLEKASGLVFNTDFFAGYSPERINPGDKEHTVEKILKVTAGSTPQIGKEIDALYNAVITAGTHLAPCIKVAEAAKVIENSQRDINIAFVNELAKIFNLLNIDTHAVLEAAGTKWNFLPFKPGLVGGHCIGVDPYYLAQKAQEVGYHPEIILAGRRMNDSMGSYVASEVVKLMIQKDIKVKGANILVLGITFKENCPDVRNTKAVDVIQELKQYGTNVTIYDPWANPAEVMHEYGLETSNEQPTTKHDTIVLTVAHNQFLTLELNTLLVKNGIIYDVKGVLLESDRSL</sequence>
<dbReference type="InterPro" id="IPR001732">
    <property type="entry name" value="UDP-Glc/GDP-Man_DH_N"/>
</dbReference>
<evidence type="ECO:0000313" key="7">
    <source>
        <dbReference type="Proteomes" id="UP000199595"/>
    </source>
</evidence>
<dbReference type="SMART" id="SM00984">
    <property type="entry name" value="UDPG_MGDP_dh_C"/>
    <property type="match status" value="1"/>
</dbReference>
<dbReference type="InterPro" id="IPR036220">
    <property type="entry name" value="UDP-Glc/GDP-Man_DH_C_sf"/>
</dbReference>
<evidence type="ECO:0000313" key="6">
    <source>
        <dbReference type="EMBL" id="SDX92832.1"/>
    </source>
</evidence>
<evidence type="ECO:0000259" key="5">
    <source>
        <dbReference type="SMART" id="SM00984"/>
    </source>
</evidence>
<dbReference type="InterPro" id="IPR014027">
    <property type="entry name" value="UDP-Glc/GDP-Man_DH_C"/>
</dbReference>
<dbReference type="Pfam" id="PF03721">
    <property type="entry name" value="UDPG_MGDP_dh_N"/>
    <property type="match status" value="1"/>
</dbReference>
<comment type="similarity">
    <text evidence="1 4">Belongs to the UDP-glucose/GDP-mannose dehydrogenase family.</text>
</comment>
<proteinExistence type="inferred from homology"/>
<dbReference type="GO" id="GO:0016616">
    <property type="term" value="F:oxidoreductase activity, acting on the CH-OH group of donors, NAD or NADP as acceptor"/>
    <property type="evidence" value="ECO:0007669"/>
    <property type="project" value="InterPro"/>
</dbReference>
<dbReference type="EMBL" id="FNNJ01000012">
    <property type="protein sequence ID" value="SDX92832.1"/>
    <property type="molecule type" value="Genomic_DNA"/>
</dbReference>
<feature type="domain" description="UDP-glucose/GDP-mannose dehydrogenase C-terminal" evidence="5">
    <location>
        <begin position="324"/>
        <end position="421"/>
    </location>
</feature>
<dbReference type="InterPro" id="IPR036291">
    <property type="entry name" value="NAD(P)-bd_dom_sf"/>
</dbReference>
<dbReference type="PANTHER" id="PTHR43491">
    <property type="entry name" value="UDP-N-ACETYL-D-MANNOSAMINE DEHYDROGENASE"/>
    <property type="match status" value="1"/>
</dbReference>
<dbReference type="PANTHER" id="PTHR43491:SF2">
    <property type="entry name" value="UDP-N-ACETYL-D-MANNOSAMINE DEHYDROGENASE"/>
    <property type="match status" value="1"/>
</dbReference>
<dbReference type="STRING" id="762486.SAMN05444411_11215"/>
<evidence type="ECO:0000256" key="2">
    <source>
        <dbReference type="ARBA" id="ARBA00023002"/>
    </source>
</evidence>
<organism evidence="6 7">
    <name type="scientific">Lutibacter oricola</name>
    <dbReference type="NCBI Taxonomy" id="762486"/>
    <lineage>
        <taxon>Bacteria</taxon>
        <taxon>Pseudomonadati</taxon>
        <taxon>Bacteroidota</taxon>
        <taxon>Flavobacteriia</taxon>
        <taxon>Flavobacteriales</taxon>
        <taxon>Flavobacteriaceae</taxon>
        <taxon>Lutibacter</taxon>
    </lineage>
</organism>
<reference evidence="6 7" key="1">
    <citation type="submission" date="2016-10" db="EMBL/GenBank/DDBJ databases">
        <authorList>
            <person name="de Groot N.N."/>
        </authorList>
    </citation>
    <scope>NUCLEOTIDE SEQUENCE [LARGE SCALE GENOMIC DNA]</scope>
    <source>
        <strain evidence="6 7">DSM 24956</strain>
    </source>
</reference>
<dbReference type="InterPro" id="IPR014026">
    <property type="entry name" value="UDP-Glc/GDP-Man_DH_dimer"/>
</dbReference>
<dbReference type="AlphaFoldDB" id="A0A1H3FP52"/>
<dbReference type="RefSeq" id="WP_090125765.1">
    <property type="nucleotide sequence ID" value="NZ_FNNJ01000012.1"/>
</dbReference>
<accession>A0A1H3FP52</accession>
<dbReference type="PIRSF" id="PIRSF500136">
    <property type="entry name" value="UDP_ManNAc_DH"/>
    <property type="match status" value="1"/>
</dbReference>
<protein>
    <submittedName>
        <fullName evidence="6">UDP-N-acetyl-D-galactosamine dehydrogenase</fullName>
    </submittedName>
</protein>
<dbReference type="PIRSF" id="PIRSF000124">
    <property type="entry name" value="UDPglc_GDPman_dh"/>
    <property type="match status" value="1"/>
</dbReference>
<keyword evidence="7" id="KW-1185">Reference proteome</keyword>
<dbReference type="OrthoDB" id="9803238at2"/>
<dbReference type="NCBIfam" id="TIGR03026">
    <property type="entry name" value="NDP-sugDHase"/>
    <property type="match status" value="1"/>
</dbReference>
<dbReference type="InterPro" id="IPR017476">
    <property type="entry name" value="UDP-Glc/GDP-Man"/>
</dbReference>
<dbReference type="InterPro" id="IPR028359">
    <property type="entry name" value="UDP_ManNAc/GlcNAc_DH"/>
</dbReference>
<dbReference type="Pfam" id="PF03720">
    <property type="entry name" value="UDPG_MGDP_dh_C"/>
    <property type="match status" value="1"/>
</dbReference>
<gene>
    <name evidence="6" type="ORF">SAMN05444411_11215</name>
</gene>
<dbReference type="GO" id="GO:0051287">
    <property type="term" value="F:NAD binding"/>
    <property type="evidence" value="ECO:0007669"/>
    <property type="project" value="InterPro"/>
</dbReference>
<dbReference type="SUPFAM" id="SSF52413">
    <property type="entry name" value="UDP-glucose/GDP-mannose dehydrogenase C-terminal domain"/>
    <property type="match status" value="1"/>
</dbReference>
<dbReference type="InterPro" id="IPR008927">
    <property type="entry name" value="6-PGluconate_DH-like_C_sf"/>
</dbReference>